<accession>A0ABW7P4J6</accession>
<evidence type="ECO:0000256" key="1">
    <source>
        <dbReference type="ARBA" id="ARBA00006739"/>
    </source>
</evidence>
<keyword evidence="3" id="KW-0808">Transferase</keyword>
<gene>
    <name evidence="5" type="ORF">AB9R89_12655</name>
</gene>
<dbReference type="Gene3D" id="3.40.50.2000">
    <property type="entry name" value="Glycogen Phosphorylase B"/>
    <property type="match status" value="1"/>
</dbReference>
<dbReference type="SUPFAM" id="SSF53756">
    <property type="entry name" value="UDP-Glycosyltransferase/glycogen phosphorylase"/>
    <property type="match status" value="1"/>
</dbReference>
<dbReference type="RefSeq" id="WP_395545718.1">
    <property type="nucleotide sequence ID" value="NZ_JBGFTR010000021.1"/>
</dbReference>
<dbReference type="EMBL" id="JBGFTR010000021">
    <property type="protein sequence ID" value="MFH7566175.1"/>
    <property type="molecule type" value="Genomic_DNA"/>
</dbReference>
<dbReference type="InterPro" id="IPR001173">
    <property type="entry name" value="Glyco_trans_2-like"/>
</dbReference>
<dbReference type="SUPFAM" id="SSF53448">
    <property type="entry name" value="Nucleotide-diphospho-sugar transferases"/>
    <property type="match status" value="1"/>
</dbReference>
<dbReference type="Pfam" id="PF00535">
    <property type="entry name" value="Glycos_transf_2"/>
    <property type="match status" value="1"/>
</dbReference>
<comment type="similarity">
    <text evidence="1">Belongs to the glycosyltransferase 2 family.</text>
</comment>
<comment type="caution">
    <text evidence="5">The sequence shown here is derived from an EMBL/GenBank/DDBJ whole genome shotgun (WGS) entry which is preliminary data.</text>
</comment>
<keyword evidence="2" id="KW-0328">Glycosyltransferase</keyword>
<evidence type="ECO:0000313" key="6">
    <source>
        <dbReference type="Proteomes" id="UP001610706"/>
    </source>
</evidence>
<dbReference type="InterPro" id="IPR029044">
    <property type="entry name" value="Nucleotide-diphossugar_trans"/>
</dbReference>
<evidence type="ECO:0000259" key="4">
    <source>
        <dbReference type="Pfam" id="PF00535"/>
    </source>
</evidence>
<keyword evidence="6" id="KW-1185">Reference proteome</keyword>
<protein>
    <submittedName>
        <fullName evidence="5">Glycosyltransferase</fullName>
    </submittedName>
</protein>
<proteinExistence type="inferred from homology"/>
<dbReference type="PANTHER" id="PTHR43179:SF12">
    <property type="entry name" value="GALACTOFURANOSYLTRANSFERASE GLFT2"/>
    <property type="match status" value="1"/>
</dbReference>
<reference evidence="5 6" key="1">
    <citation type="submission" date="2024-08" db="EMBL/GenBank/DDBJ databases">
        <title>Oceanimonas smirnovii Genome sequencing and assembly.</title>
        <authorList>
            <person name="Tang B."/>
        </authorList>
    </citation>
    <scope>NUCLEOTIDE SEQUENCE [LARGE SCALE GENOMIC DNA]</scope>
    <source>
        <strain evidence="5 6">OS2020-119</strain>
    </source>
</reference>
<organism evidence="5 6">
    <name type="scientific">Oceanimonas smirnovii</name>
    <dbReference type="NCBI Taxonomy" id="264574"/>
    <lineage>
        <taxon>Bacteria</taxon>
        <taxon>Pseudomonadati</taxon>
        <taxon>Pseudomonadota</taxon>
        <taxon>Gammaproteobacteria</taxon>
        <taxon>Aeromonadales</taxon>
        <taxon>Aeromonadaceae</taxon>
        <taxon>Oceanimonas</taxon>
    </lineage>
</organism>
<name>A0ABW7P4J6_9GAMM</name>
<dbReference type="Gene3D" id="3.90.550.10">
    <property type="entry name" value="Spore Coat Polysaccharide Biosynthesis Protein SpsA, Chain A"/>
    <property type="match status" value="1"/>
</dbReference>
<dbReference type="PANTHER" id="PTHR43179">
    <property type="entry name" value="RHAMNOSYLTRANSFERASE WBBL"/>
    <property type="match status" value="1"/>
</dbReference>
<sequence>MSLRRHERNQLRKGKVLLWWLWLLKQVCKSPFLKKKYNQLVAKLITRTKLFDRAWYEEVNHDLAGSNLTALYHYAAFGDNEGRYPMPLFNPEFYRKKIPGKLKNINSLLHYVYIGRYYRISPSSAFDTDHYLSNNKDVARSGIEPLYHYTKFGGIEGRSPNPNFDGERYIANNPEIRIARINPLIHYLQHGHYNTEDKFIDDSEEKINIEPLSPIKTIGNKKIDIIIPVYRDQELTIRCISSVLSATYNISCELIVINDASPEEELTNQLRELAKKSLFSLIENPENLGFVKTVNKGMQLHPERDIVLLNSDTEVYNDWLDRLHCVAKRHNDCATVTPLSNNATICSYPNFLQDNPFPLETTYSNLDKFAFNVNAGLEVEAPTGVGFCMYISRAALNQIGYFDEKAFGKGYGEENDFCQRAITKGWKNLISPEIFVRHLGGASFLGEKGKRIANALKVLAARYPDYQSQVDNFIKNDPLKTARENLDISRLGSLVKKENILMLCHARGGGAERHLQEDASKAISEGKGVFILRPAPGKPEKVVLEHPKCRKLVNIAPIALKDTKKLSETLKPLNITMINSHGMVDFEKDAPLDLIKLAIALHAPVEVDIHDYKVICPRINLADENGLYCGEPDNNTCNQCLHHRGNDFKETNITEWRDNHHKILRFAEKIWVPDDDVANRLKRYFSDLTFSIQPHDDPRGSIKLPVHPNIHGDKLHIVVVGAISKLKGFNTLLECARDAKERNLPLHYSVMGYTMNDKLMREAGVEVTGKYKESEAIEMLRSLHPDIVWLPSTWPETYSYTLSISLNAQCPIAAFNIGAIASRLRALESGEHLLPLEYAKDKVRINNYFSSLLFKEVQNQKNNHQDYYETTC</sequence>
<evidence type="ECO:0000256" key="3">
    <source>
        <dbReference type="ARBA" id="ARBA00022679"/>
    </source>
</evidence>
<evidence type="ECO:0000313" key="5">
    <source>
        <dbReference type="EMBL" id="MFH7566175.1"/>
    </source>
</evidence>
<feature type="domain" description="Glycosyltransferase 2-like" evidence="4">
    <location>
        <begin position="225"/>
        <end position="399"/>
    </location>
</feature>
<dbReference type="Proteomes" id="UP001610706">
    <property type="component" value="Unassembled WGS sequence"/>
</dbReference>
<evidence type="ECO:0000256" key="2">
    <source>
        <dbReference type="ARBA" id="ARBA00022676"/>
    </source>
</evidence>